<name>A0AAV6LPW4_9ERIC</name>
<dbReference type="AlphaFoldDB" id="A0AAV6LPW4"/>
<dbReference type="GO" id="GO:0010073">
    <property type="term" value="P:meristem maintenance"/>
    <property type="evidence" value="ECO:0007669"/>
    <property type="project" value="InterPro"/>
</dbReference>
<evidence type="ECO:0000313" key="3">
    <source>
        <dbReference type="EMBL" id="KAG5566111.1"/>
    </source>
</evidence>
<dbReference type="EMBL" id="JACTNZ010000001">
    <property type="protein sequence ID" value="KAG5566111.1"/>
    <property type="molecule type" value="Genomic_DNA"/>
</dbReference>
<dbReference type="Proteomes" id="UP000823749">
    <property type="component" value="Chromosome 1"/>
</dbReference>
<dbReference type="InterPro" id="IPR019557">
    <property type="entry name" value="AminoTfrase-like_pln_mobile"/>
</dbReference>
<evidence type="ECO:0000259" key="2">
    <source>
        <dbReference type="Pfam" id="PF10536"/>
    </source>
</evidence>
<feature type="region of interest" description="Disordered" evidence="1">
    <location>
        <begin position="826"/>
        <end position="868"/>
    </location>
</feature>
<organism evidence="3 4">
    <name type="scientific">Rhododendron griersonianum</name>
    <dbReference type="NCBI Taxonomy" id="479676"/>
    <lineage>
        <taxon>Eukaryota</taxon>
        <taxon>Viridiplantae</taxon>
        <taxon>Streptophyta</taxon>
        <taxon>Embryophyta</taxon>
        <taxon>Tracheophyta</taxon>
        <taxon>Spermatophyta</taxon>
        <taxon>Magnoliopsida</taxon>
        <taxon>eudicotyledons</taxon>
        <taxon>Gunneridae</taxon>
        <taxon>Pentapetalae</taxon>
        <taxon>asterids</taxon>
        <taxon>Ericales</taxon>
        <taxon>Ericaceae</taxon>
        <taxon>Ericoideae</taxon>
        <taxon>Rhodoreae</taxon>
        <taxon>Rhododendron</taxon>
    </lineage>
</organism>
<reference evidence="3" key="1">
    <citation type="submission" date="2020-08" db="EMBL/GenBank/DDBJ databases">
        <title>Plant Genome Project.</title>
        <authorList>
            <person name="Zhang R.-G."/>
        </authorList>
    </citation>
    <scope>NUCLEOTIDE SEQUENCE</scope>
    <source>
        <strain evidence="3">WSP0</strain>
        <tissue evidence="3">Leaf</tissue>
    </source>
</reference>
<comment type="caution">
    <text evidence="3">The sequence shown here is derived from an EMBL/GenBank/DDBJ whole genome shotgun (WGS) entry which is preliminary data.</text>
</comment>
<feature type="domain" description="Aminotransferase-like plant mobile" evidence="2">
    <location>
        <begin position="282"/>
        <end position="625"/>
    </location>
</feature>
<dbReference type="PANTHER" id="PTHR46033">
    <property type="entry name" value="PROTEIN MAIN-LIKE 2"/>
    <property type="match status" value="1"/>
</dbReference>
<gene>
    <name evidence="3" type="ORF">RHGRI_001897</name>
</gene>
<feature type="compositionally biased region" description="Acidic residues" evidence="1">
    <location>
        <begin position="931"/>
        <end position="968"/>
    </location>
</feature>
<protein>
    <recommendedName>
        <fullName evidence="2">Aminotransferase-like plant mobile domain-containing protein</fullName>
    </recommendedName>
</protein>
<feature type="compositionally biased region" description="Low complexity" evidence="1">
    <location>
        <begin position="17"/>
        <end position="28"/>
    </location>
</feature>
<accession>A0AAV6LPW4</accession>
<feature type="compositionally biased region" description="Basic and acidic residues" evidence="1">
    <location>
        <begin position="767"/>
        <end position="780"/>
    </location>
</feature>
<evidence type="ECO:0000256" key="1">
    <source>
        <dbReference type="SAM" id="MobiDB-lite"/>
    </source>
</evidence>
<dbReference type="InterPro" id="IPR044824">
    <property type="entry name" value="MAIN-like"/>
</dbReference>
<sequence>MAGVPGEQFPDLLRSNPPRIRVSESSISRSPQKTDIIRLLEKATTPSYTHSTAVASDGPVAEQIMDLTAEVFKLKGLLEEKEKLLASIPLAVPGASSVPSWKDKVIASDSSNRMHLQFFAPLIVDDKVVVRPPPDVVNLGLDKWKDCVVGMDYRKSLWRMRVWMRGVSYTHINVPLRAHTHVARGVCAGKADAEVGKVVDKPLLEYKEVSVEEDCFISPKSVLRFQVERGEFPHCLSAYRNYVVPPTAFATWADEILGNADFVELLRRADIHRAVVNSLRLVILRERKWMDVVVSRWSTDSHTLSVAWGEIGPTLEDVGCLLRLPMLGKVDPSSGRLSPSQQGVVDALRKSVRREKDQGGGKKGHGGVKNTFTEWARYWYKDLGASRAGEEAPVVIDGPGLKEPAHLAAFLAYWLTWYIFPGPPKDGVDTALFELAAILASGESVPLAPLFLGTLFKRLDMLHDAARRSCGRYDLPIYVATNFLHMFLFERFPKVAPEPNDFGGDDGGGEGEPCRSVCRSAQWSGSGVRDVRGGIADVIDIEGEFVARPYVNTPKGVFSFNVYSEEDVVTFANKDDASTAELFRMSCMMRGELPYFVNGKYGSVTYDPMRVARQFGYDQGVPKSLLPSGAVGDVWKRFLKSAFPAELRDNLVRFLEYVKGVPVSLEVEDVLSQDGELCLPKVKDPALASFGVRSPHVKEEVLGRVEEYLKNTYGILAKDVRSSVSWSDRDGGGQAEGVRLKSKHTSKRLAKDAEGVVKSGKRRKTSKGNEESSKAVHPKAVEEVVRIPRVEAETGGGSGVPSNSVEAIGTLYEHAVARRGMDDIWGDEGVSSGGVAPPRKGGEESSKAMQTDDVEETVKTPRAEPSATAAGGCLAVPLDSLETIGTFEQNAAVHGVVNDIWEDEGVSSGGVSHPWKGKSLRHMRPSNGVLNEEEEEEEMEGEEEEEGSEEDDRGDEEGEEEEGEEEAGLVEGRGGGNPTVWRRAVVASQACKRMRMGKGCAVVGVGGKRWPSTFVRLGNMSTFSRRLALVSLVSFVELLEDVSLPEATPEDFVSVYRGLVALGSYQLEVDWLRKRIDQMAVLLELPAWRDRLEKVNKELEEVEATAARLRKRKEKLEGEVAGRENGCSGDFDMSSHAGQGLRR</sequence>
<feature type="region of interest" description="Disordered" evidence="1">
    <location>
        <begin position="1118"/>
        <end position="1143"/>
    </location>
</feature>
<dbReference type="Pfam" id="PF10536">
    <property type="entry name" value="PMD"/>
    <property type="match status" value="1"/>
</dbReference>
<feature type="region of interest" description="Disordered" evidence="1">
    <location>
        <begin position="1"/>
        <end position="28"/>
    </location>
</feature>
<feature type="region of interest" description="Disordered" evidence="1">
    <location>
        <begin position="724"/>
        <end position="780"/>
    </location>
</feature>
<feature type="compositionally biased region" description="Basic residues" evidence="1">
    <location>
        <begin position="915"/>
        <end position="924"/>
    </location>
</feature>
<proteinExistence type="predicted"/>
<feature type="region of interest" description="Disordered" evidence="1">
    <location>
        <begin position="906"/>
        <end position="976"/>
    </location>
</feature>
<keyword evidence="4" id="KW-1185">Reference proteome</keyword>
<evidence type="ECO:0000313" key="4">
    <source>
        <dbReference type="Proteomes" id="UP000823749"/>
    </source>
</evidence>
<dbReference type="PANTHER" id="PTHR46033:SF80">
    <property type="entry name" value="PROTEIN MAIN-LIKE 2-LIKE"/>
    <property type="match status" value="1"/>
</dbReference>